<evidence type="ECO:0000313" key="2">
    <source>
        <dbReference type="Proteomes" id="UP000030021"/>
    </source>
</evidence>
<dbReference type="PATRIC" id="fig|1288298.3.peg.3493"/>
<comment type="caution">
    <text evidence="1">The sequence shown here is derived from an EMBL/GenBank/DDBJ whole genome shotgun (WGS) entry which is preliminary data.</text>
</comment>
<gene>
    <name evidence="1" type="ORF">rosmuc_03483</name>
</gene>
<accession>A0A0A0HJ34</accession>
<dbReference type="RefSeq" id="WP_037269526.1">
    <property type="nucleotide sequence ID" value="NZ_KN293975.1"/>
</dbReference>
<evidence type="ECO:0000313" key="1">
    <source>
        <dbReference type="EMBL" id="KGM87180.1"/>
    </source>
</evidence>
<dbReference type="OrthoDB" id="9816424at2"/>
<proteinExistence type="predicted"/>
<reference evidence="1 2" key="1">
    <citation type="submission" date="2013-01" db="EMBL/GenBank/DDBJ databases">
        <authorList>
            <person name="Fiebig A."/>
            <person name="Goeker M."/>
            <person name="Klenk H.-P.P."/>
        </authorList>
    </citation>
    <scope>NUCLEOTIDE SEQUENCE [LARGE SCALE GENOMIC DNA]</scope>
    <source>
        <strain evidence="1 2">DSM 17069</strain>
    </source>
</reference>
<dbReference type="AlphaFoldDB" id="A0A0A0HJ34"/>
<sequence length="91" mass="10294">MSTAKETVLNPQATPGEQILLAQLHQVQRALEQSYADRRQQEAETAACAQRVQALEVELAQLKAHLSAVLTSRSWRITAPLRRLFERQNND</sequence>
<organism evidence="1 2">
    <name type="scientific">Roseovarius mucosus DSM 17069</name>
    <dbReference type="NCBI Taxonomy" id="1288298"/>
    <lineage>
        <taxon>Bacteria</taxon>
        <taxon>Pseudomonadati</taxon>
        <taxon>Pseudomonadota</taxon>
        <taxon>Alphaproteobacteria</taxon>
        <taxon>Rhodobacterales</taxon>
        <taxon>Roseobacteraceae</taxon>
        <taxon>Roseovarius</taxon>
    </lineage>
</organism>
<dbReference type="EMBL" id="AONH01000016">
    <property type="protein sequence ID" value="KGM87180.1"/>
    <property type="molecule type" value="Genomic_DNA"/>
</dbReference>
<dbReference type="eggNOG" id="ENOG502ZY7E">
    <property type="taxonomic scope" value="Bacteria"/>
</dbReference>
<dbReference type="STRING" id="215743.ROSMUCSMR3_00625"/>
<protein>
    <submittedName>
        <fullName evidence="1">Uncharacterized protein</fullName>
    </submittedName>
</protein>
<name>A0A0A0HJ34_9RHOB</name>
<dbReference type="Proteomes" id="UP000030021">
    <property type="component" value="Unassembled WGS sequence"/>
</dbReference>
<dbReference type="HOGENOM" id="CLU_2438904_0_0_5"/>